<proteinExistence type="predicted"/>
<evidence type="ECO:0000313" key="3">
    <source>
        <dbReference type="EMBL" id="SDE79257.1"/>
    </source>
</evidence>
<feature type="domain" description="DUF306" evidence="1">
    <location>
        <begin position="119"/>
        <end position="228"/>
    </location>
</feature>
<keyword evidence="4" id="KW-1185">Reference proteome</keyword>
<dbReference type="Pfam" id="PF03724">
    <property type="entry name" value="META"/>
    <property type="match status" value="1"/>
</dbReference>
<protein>
    <submittedName>
        <fullName evidence="3">Heat shock protein HslJ</fullName>
    </submittedName>
</protein>
<accession>A0A1G7FTK7</accession>
<evidence type="ECO:0000313" key="4">
    <source>
        <dbReference type="Proteomes" id="UP000199321"/>
    </source>
</evidence>
<dbReference type="Gene3D" id="2.40.128.270">
    <property type="match status" value="1"/>
</dbReference>
<gene>
    <name evidence="3" type="ORF">SAMN05421855_102772</name>
</gene>
<dbReference type="Pfam" id="PF14302">
    <property type="entry name" value="DUF4377"/>
    <property type="match status" value="1"/>
</dbReference>
<dbReference type="InterPro" id="IPR025485">
    <property type="entry name" value="DUF4377"/>
</dbReference>
<dbReference type="RefSeq" id="WP_093143706.1">
    <property type="nucleotide sequence ID" value="NZ_BMWO01000009.1"/>
</dbReference>
<name>A0A1G7FTK7_9FLAO</name>
<evidence type="ECO:0000259" key="2">
    <source>
        <dbReference type="Pfam" id="PF14302"/>
    </source>
</evidence>
<keyword evidence="3" id="KW-0346">Stress response</keyword>
<reference evidence="3 4" key="1">
    <citation type="submission" date="2016-10" db="EMBL/GenBank/DDBJ databases">
        <authorList>
            <person name="de Groot N.N."/>
        </authorList>
    </citation>
    <scope>NUCLEOTIDE SEQUENCE [LARGE SCALE GENOMIC DNA]</scope>
    <source>
        <strain evidence="3 4">DSM 16195</strain>
    </source>
</reference>
<dbReference type="InterPro" id="IPR005184">
    <property type="entry name" value="DUF306_Meta_HslJ"/>
</dbReference>
<dbReference type="EMBL" id="FNBA01000002">
    <property type="protein sequence ID" value="SDE79257.1"/>
    <property type="molecule type" value="Genomic_DNA"/>
</dbReference>
<dbReference type="PANTHER" id="PTHR35535">
    <property type="entry name" value="HEAT SHOCK PROTEIN HSLJ"/>
    <property type="match status" value="1"/>
</dbReference>
<dbReference type="InterPro" id="IPR038670">
    <property type="entry name" value="HslJ-like_sf"/>
</dbReference>
<feature type="domain" description="DUF4377" evidence="2">
    <location>
        <begin position="31"/>
        <end position="110"/>
    </location>
</feature>
<dbReference type="STRING" id="227084.SAMN05421855_102772"/>
<dbReference type="InterPro" id="IPR053147">
    <property type="entry name" value="Hsp_HslJ-like"/>
</dbReference>
<dbReference type="Proteomes" id="UP000199321">
    <property type="component" value="Unassembled WGS sequence"/>
</dbReference>
<dbReference type="OrthoDB" id="880459at2"/>
<dbReference type="AlphaFoldDB" id="A0A1G7FTK7"/>
<sequence>MKVITLLFLSLFIANSCNDTKKMESSTFTYYVNSSKVDCEGVAKMKCLQVQKGDVLDAANWNYFYSTIEDFTYEPGYIYKLKVKETILNPSTVPADASSVKYTLVDILEKTPDATLQLHDIWALEAMNGMAVTEDNFSNFSKQPILELFIADKRIVGNDGCNSFFGSIESLDTAQIRFGKMGSTKMACPNMELSNTFTKALQNTTTYTRDGLTLSLFDASETEVLRFKKVD</sequence>
<dbReference type="PANTHER" id="PTHR35535:SF1">
    <property type="entry name" value="HEAT SHOCK PROTEIN HSLJ"/>
    <property type="match status" value="1"/>
</dbReference>
<organism evidence="3 4">
    <name type="scientific">Ulvibacter litoralis</name>
    <dbReference type="NCBI Taxonomy" id="227084"/>
    <lineage>
        <taxon>Bacteria</taxon>
        <taxon>Pseudomonadati</taxon>
        <taxon>Bacteroidota</taxon>
        <taxon>Flavobacteriia</taxon>
        <taxon>Flavobacteriales</taxon>
        <taxon>Flavobacteriaceae</taxon>
        <taxon>Ulvibacter</taxon>
    </lineage>
</organism>
<evidence type="ECO:0000259" key="1">
    <source>
        <dbReference type="Pfam" id="PF03724"/>
    </source>
</evidence>